<evidence type="ECO:0000313" key="6">
    <source>
        <dbReference type="EMBL" id="MDR6891336.1"/>
    </source>
</evidence>
<keyword evidence="7" id="KW-1185">Reference proteome</keyword>
<name>A0AAE4C4G8_9MICC</name>
<protein>
    <submittedName>
        <fullName evidence="6">Carboxylesterase</fullName>
        <ecNumber evidence="6">3.1.1.1</ecNumber>
    </submittedName>
</protein>
<feature type="site" description="Important for substrate specificity" evidence="3">
    <location>
        <position position="168"/>
    </location>
</feature>
<organism evidence="6 7">
    <name type="scientific">Falsarthrobacter nasiphocae</name>
    <dbReference type="NCBI Taxonomy" id="189863"/>
    <lineage>
        <taxon>Bacteria</taxon>
        <taxon>Bacillati</taxon>
        <taxon>Actinomycetota</taxon>
        <taxon>Actinomycetes</taxon>
        <taxon>Micrococcales</taxon>
        <taxon>Micrococcaceae</taxon>
        <taxon>Falsarthrobacter</taxon>
    </lineage>
</organism>
<gene>
    <name evidence="6" type="ORF">J2S35_000276</name>
</gene>
<dbReference type="PANTHER" id="PTHR11614">
    <property type="entry name" value="PHOSPHOLIPASE-RELATED"/>
    <property type="match status" value="1"/>
</dbReference>
<evidence type="ECO:0000256" key="1">
    <source>
        <dbReference type="PIRSR" id="PIRSR017388-1"/>
    </source>
</evidence>
<dbReference type="InterPro" id="IPR012354">
    <property type="entry name" value="Esterase_lipase"/>
</dbReference>
<feature type="active site" description="Charge relay system" evidence="1">
    <location>
        <position position="219"/>
    </location>
</feature>
<keyword evidence="6" id="KW-0378">Hydrolase</keyword>
<evidence type="ECO:0000259" key="5">
    <source>
        <dbReference type="Pfam" id="PF12146"/>
    </source>
</evidence>
<dbReference type="GO" id="GO:0106435">
    <property type="term" value="F:carboxylesterase activity"/>
    <property type="evidence" value="ECO:0007669"/>
    <property type="project" value="UniProtKB-EC"/>
</dbReference>
<evidence type="ECO:0000313" key="7">
    <source>
        <dbReference type="Proteomes" id="UP001247307"/>
    </source>
</evidence>
<dbReference type="EMBL" id="JAVDUI010000001">
    <property type="protein sequence ID" value="MDR6891336.1"/>
    <property type="molecule type" value="Genomic_DNA"/>
</dbReference>
<feature type="binding site" evidence="2">
    <location>
        <position position="121"/>
    </location>
    <ligand>
        <name>substrate</name>
    </ligand>
</feature>
<evidence type="ECO:0000256" key="3">
    <source>
        <dbReference type="PIRSR" id="PIRSR017388-3"/>
    </source>
</evidence>
<dbReference type="InterPro" id="IPR051044">
    <property type="entry name" value="MAG_DAG_Lipase"/>
</dbReference>
<feature type="active site" description="Nucleophile" evidence="1">
    <location>
        <position position="120"/>
    </location>
</feature>
<dbReference type="AlphaFoldDB" id="A0AAE4C4G8"/>
<evidence type="ECO:0000256" key="2">
    <source>
        <dbReference type="PIRSR" id="PIRSR017388-2"/>
    </source>
</evidence>
<accession>A0AAE4C4G8</accession>
<feature type="active site" description="Charge relay system" evidence="1">
    <location>
        <position position="249"/>
    </location>
</feature>
<dbReference type="RefSeq" id="WP_309849016.1">
    <property type="nucleotide sequence ID" value="NZ_BAAAIU010000004.1"/>
</dbReference>
<dbReference type="SUPFAM" id="SSF53474">
    <property type="entry name" value="alpha/beta-Hydrolases"/>
    <property type="match status" value="1"/>
</dbReference>
<comment type="caution">
    <text evidence="6">The sequence shown here is derived from an EMBL/GenBank/DDBJ whole genome shotgun (WGS) entry which is preliminary data.</text>
</comment>
<proteinExistence type="predicted"/>
<dbReference type="Proteomes" id="UP001247307">
    <property type="component" value="Unassembled WGS sequence"/>
</dbReference>
<feature type="binding site" evidence="2">
    <location>
        <position position="52"/>
    </location>
    <ligand>
        <name>substrate</name>
    </ligand>
</feature>
<dbReference type="InterPro" id="IPR029058">
    <property type="entry name" value="AB_hydrolase_fold"/>
</dbReference>
<feature type="domain" description="Serine aminopeptidase S33" evidence="5">
    <location>
        <begin position="44"/>
        <end position="254"/>
    </location>
</feature>
<dbReference type="Pfam" id="PF12146">
    <property type="entry name" value="Hydrolase_4"/>
    <property type="match status" value="1"/>
</dbReference>
<dbReference type="EC" id="3.1.1.1" evidence="6"/>
<feature type="region of interest" description="Disordered" evidence="4">
    <location>
        <begin position="1"/>
        <end position="20"/>
    </location>
</feature>
<reference evidence="6" key="1">
    <citation type="submission" date="2023-07" db="EMBL/GenBank/DDBJ databases">
        <title>Sequencing the genomes of 1000 actinobacteria strains.</title>
        <authorList>
            <person name="Klenk H.-P."/>
        </authorList>
    </citation>
    <scope>NUCLEOTIDE SEQUENCE</scope>
    <source>
        <strain evidence="6">DSM 13988</strain>
    </source>
</reference>
<sequence length="272" mass="28801">MTHSPATGSPDPRATGPLAGFDETSEAAFRPYSFDAPGPREGRTGVLVIHGFTGSPTSVARWARTFADAGFSVRLPLLPGHGTTPDELRRSHRREWVEAAAAAHAELAETCDRVVVAGLSMGGTLALHLAETLDVAGVILVNPALVLREAAARLAPALRFVVPYTSGISNDIARPGADERAYSRTPVAAVAQLVALIRETRARLESVSAPVLLFVSETDAVLPPASAQAVRDGVRSDLVRVVRLPRSYHVATMDYDAPLIEAQSVAFVRSLA</sequence>
<dbReference type="PIRSF" id="PIRSF017388">
    <property type="entry name" value="Esterase_lipase"/>
    <property type="match status" value="1"/>
</dbReference>
<evidence type="ECO:0000256" key="4">
    <source>
        <dbReference type="SAM" id="MobiDB-lite"/>
    </source>
</evidence>
<dbReference type="InterPro" id="IPR022742">
    <property type="entry name" value="Hydrolase_4"/>
</dbReference>
<dbReference type="Gene3D" id="3.40.50.1820">
    <property type="entry name" value="alpha/beta hydrolase"/>
    <property type="match status" value="1"/>
</dbReference>